<comment type="caution">
    <text evidence="10">The sequence shown here is derived from an EMBL/GenBank/DDBJ whole genome shotgun (WGS) entry which is preliminary data.</text>
</comment>
<dbReference type="AlphaFoldDB" id="A0A366MBN7"/>
<feature type="transmembrane region" description="Helical" evidence="8">
    <location>
        <begin position="72"/>
        <end position="96"/>
    </location>
</feature>
<evidence type="ECO:0000259" key="9">
    <source>
        <dbReference type="Pfam" id="PF07885"/>
    </source>
</evidence>
<keyword evidence="5" id="KW-0406">Ion transport</keyword>
<dbReference type="Proteomes" id="UP000253099">
    <property type="component" value="Unassembled WGS sequence"/>
</dbReference>
<evidence type="ECO:0000256" key="2">
    <source>
        <dbReference type="ARBA" id="ARBA00022448"/>
    </source>
</evidence>
<protein>
    <submittedName>
        <fullName evidence="10">Hyperpolarization-activated voltage-gated potassium channel</fullName>
    </submittedName>
</protein>
<dbReference type="SUPFAM" id="SSF81324">
    <property type="entry name" value="Voltage-gated potassium channels"/>
    <property type="match status" value="1"/>
</dbReference>
<comment type="subcellular location">
    <subcellularLocation>
        <location evidence="1">Membrane</location>
        <topology evidence="1">Multi-pass membrane protein</topology>
    </subcellularLocation>
</comment>
<keyword evidence="3 8" id="KW-0812">Transmembrane</keyword>
<organism evidence="10 11">
    <name type="scientific">Candidatus Methanobinarius endosymbioticus</name>
    <dbReference type="NCBI Taxonomy" id="2006182"/>
    <lineage>
        <taxon>Archaea</taxon>
        <taxon>Methanobacteriati</taxon>
        <taxon>Methanobacteriota</taxon>
        <taxon>Methanomada group</taxon>
        <taxon>Methanobacteria</taxon>
        <taxon>Methanobacteriales</taxon>
        <taxon>Methanobacteriaceae</taxon>
        <taxon>Candidatus Methanobinarius</taxon>
    </lineage>
</organism>
<evidence type="ECO:0000313" key="11">
    <source>
        <dbReference type="Proteomes" id="UP000253099"/>
    </source>
</evidence>
<dbReference type="Pfam" id="PF07885">
    <property type="entry name" value="Ion_trans_2"/>
    <property type="match status" value="1"/>
</dbReference>
<evidence type="ECO:0000256" key="5">
    <source>
        <dbReference type="ARBA" id="ARBA00023065"/>
    </source>
</evidence>
<dbReference type="InterPro" id="IPR028325">
    <property type="entry name" value="VG_K_chnl"/>
</dbReference>
<name>A0A366MBN7_9EURY</name>
<dbReference type="GO" id="GO:0005249">
    <property type="term" value="F:voltage-gated potassium channel activity"/>
    <property type="evidence" value="ECO:0007669"/>
    <property type="project" value="InterPro"/>
</dbReference>
<dbReference type="PANTHER" id="PTHR11537">
    <property type="entry name" value="VOLTAGE-GATED POTASSIUM CHANNEL"/>
    <property type="match status" value="1"/>
</dbReference>
<dbReference type="InterPro" id="IPR013099">
    <property type="entry name" value="K_chnl_dom"/>
</dbReference>
<proteinExistence type="predicted"/>
<dbReference type="PANTHER" id="PTHR11537:SF254">
    <property type="entry name" value="POTASSIUM VOLTAGE-GATED CHANNEL PROTEIN SHAB"/>
    <property type="match status" value="1"/>
</dbReference>
<reference evidence="10 11" key="1">
    <citation type="submission" date="2018-06" db="EMBL/GenBank/DDBJ databases">
        <title>Genomic insight into two independent archaeal endosymbiosis events.</title>
        <authorList>
            <person name="Lind A.E."/>
            <person name="Lewis W.H."/>
            <person name="Spang A."/>
            <person name="Guy L."/>
            <person name="Embley M.T."/>
            <person name="Ettema T.J.G."/>
        </authorList>
    </citation>
    <scope>NUCLEOTIDE SEQUENCE [LARGE SCALE GENOMIC DNA]</scope>
    <source>
        <strain evidence="10">NOE</strain>
    </source>
</reference>
<evidence type="ECO:0000256" key="1">
    <source>
        <dbReference type="ARBA" id="ARBA00004141"/>
    </source>
</evidence>
<feature type="transmembrane region" description="Helical" evidence="8">
    <location>
        <begin position="108"/>
        <end position="130"/>
    </location>
</feature>
<feature type="transmembrane region" description="Helical" evidence="8">
    <location>
        <begin position="48"/>
        <end position="66"/>
    </location>
</feature>
<evidence type="ECO:0000313" key="10">
    <source>
        <dbReference type="EMBL" id="RBQ22939.1"/>
    </source>
</evidence>
<accession>A0A366MBN7</accession>
<keyword evidence="2" id="KW-0813">Transport</keyword>
<feature type="transmembrane region" description="Helical" evidence="8">
    <location>
        <begin position="20"/>
        <end position="36"/>
    </location>
</feature>
<feature type="transmembrane region" description="Helical" evidence="8">
    <location>
        <begin position="169"/>
        <end position="197"/>
    </location>
</feature>
<dbReference type="EMBL" id="NIZT01000031">
    <property type="protein sequence ID" value="RBQ22939.1"/>
    <property type="molecule type" value="Genomic_DNA"/>
</dbReference>
<dbReference type="Gene3D" id="1.10.287.70">
    <property type="match status" value="1"/>
</dbReference>
<feature type="domain" description="Potassium channel" evidence="9">
    <location>
        <begin position="116"/>
        <end position="190"/>
    </location>
</feature>
<keyword evidence="11" id="KW-1185">Reference proteome</keyword>
<keyword evidence="7 10" id="KW-0407">Ion channel</keyword>
<dbReference type="GO" id="GO:0001508">
    <property type="term" value="P:action potential"/>
    <property type="evidence" value="ECO:0007669"/>
    <property type="project" value="TreeGrafter"/>
</dbReference>
<evidence type="ECO:0000256" key="6">
    <source>
        <dbReference type="ARBA" id="ARBA00023136"/>
    </source>
</evidence>
<evidence type="ECO:0000256" key="8">
    <source>
        <dbReference type="SAM" id="Phobius"/>
    </source>
</evidence>
<evidence type="ECO:0000256" key="3">
    <source>
        <dbReference type="ARBA" id="ARBA00022692"/>
    </source>
</evidence>
<sequence>MESIFLFQPVNRFAVAKFDLIISILLVFFIIANFILFEKTKRLLSNSILVIVFAVIPFEFIFLSVFGHELSFIISLVLYILTIVHLIALIITFRFLGSKFVSFSKENGLGYGIIAITIIFIVGSILFFIFEGNSNPGVTVFEDSIWVSLVFITTTGYGDITPITIPGKIVSGVLMISGVSFATFATASLAGSIFVRLRKERISREKKMEEYNKKLVETSEKIKKNWLKLNK</sequence>
<keyword evidence="6 8" id="KW-0472">Membrane</keyword>
<evidence type="ECO:0000256" key="4">
    <source>
        <dbReference type="ARBA" id="ARBA00022989"/>
    </source>
</evidence>
<gene>
    <name evidence="10" type="primary">mvp</name>
    <name evidence="10" type="ORF">ALNOE001_13300</name>
</gene>
<evidence type="ECO:0000256" key="7">
    <source>
        <dbReference type="ARBA" id="ARBA00023303"/>
    </source>
</evidence>
<keyword evidence="4 8" id="KW-1133">Transmembrane helix</keyword>
<dbReference type="GO" id="GO:0008076">
    <property type="term" value="C:voltage-gated potassium channel complex"/>
    <property type="evidence" value="ECO:0007669"/>
    <property type="project" value="InterPro"/>
</dbReference>